<evidence type="ECO:0000313" key="3">
    <source>
        <dbReference type="Proteomes" id="UP000326903"/>
    </source>
</evidence>
<dbReference type="Pfam" id="PF01370">
    <property type="entry name" value="Epimerase"/>
    <property type="match status" value="1"/>
</dbReference>
<evidence type="ECO:0000259" key="1">
    <source>
        <dbReference type="Pfam" id="PF01370"/>
    </source>
</evidence>
<proteinExistence type="predicted"/>
<dbReference type="InterPro" id="IPR036291">
    <property type="entry name" value="NAD(P)-bd_dom_sf"/>
</dbReference>
<protein>
    <submittedName>
        <fullName evidence="2">NAD-dependent epimerase/dehydratase family protein</fullName>
    </submittedName>
</protein>
<accession>A0A5J5IL66</accession>
<name>A0A5J5IL66_9BACT</name>
<dbReference type="InterPro" id="IPR001509">
    <property type="entry name" value="Epimerase_deHydtase"/>
</dbReference>
<dbReference type="Proteomes" id="UP000326903">
    <property type="component" value="Unassembled WGS sequence"/>
</dbReference>
<gene>
    <name evidence="2" type="ORF">FW778_07515</name>
</gene>
<feature type="domain" description="NAD-dependent epimerase/dehydratase" evidence="1">
    <location>
        <begin position="3"/>
        <end position="209"/>
    </location>
</feature>
<sequence length="305" mass="33977">MYTILGAGGTVANEFSKVLSQNNVAHTLVGRNPKSINGAFTKSADLTNATETDEAVKGSSIVLLCPGLQYDIRIWNEKWSAIMTNAINACKKHNAKLIFFDNVYMLGKVTGAMTEATPYNPVSKKGELRAKIATQLMEEAKAGNLTAMIARAADFYGPNCSTSFLNLLVFDKMAKGKKAQWMVNDKVLHSFTFTPDCGKALWMLSQNENAWNQIWHMPTAAPALTGREIISLASRIFNAPDKHFIIGKGMIAMLGIFMRLMYEMKEMLYQYDSDYIFDSAKFNRAFNFQPTTYKAGFEIIAATYK</sequence>
<dbReference type="RefSeq" id="WP_150413984.1">
    <property type="nucleotide sequence ID" value="NZ_VYQF01000001.1"/>
</dbReference>
<dbReference type="EMBL" id="VYQF01000001">
    <property type="protein sequence ID" value="KAA9041855.1"/>
    <property type="molecule type" value="Genomic_DNA"/>
</dbReference>
<organism evidence="2 3">
    <name type="scientific">Ginsengibacter hankyongi</name>
    <dbReference type="NCBI Taxonomy" id="2607284"/>
    <lineage>
        <taxon>Bacteria</taxon>
        <taxon>Pseudomonadati</taxon>
        <taxon>Bacteroidota</taxon>
        <taxon>Chitinophagia</taxon>
        <taxon>Chitinophagales</taxon>
        <taxon>Chitinophagaceae</taxon>
        <taxon>Ginsengibacter</taxon>
    </lineage>
</organism>
<keyword evidence="3" id="KW-1185">Reference proteome</keyword>
<evidence type="ECO:0000313" key="2">
    <source>
        <dbReference type="EMBL" id="KAA9041855.1"/>
    </source>
</evidence>
<comment type="caution">
    <text evidence="2">The sequence shown here is derived from an EMBL/GenBank/DDBJ whole genome shotgun (WGS) entry which is preliminary data.</text>
</comment>
<reference evidence="2 3" key="1">
    <citation type="submission" date="2019-09" db="EMBL/GenBank/DDBJ databases">
        <title>Draft genome sequence of Ginsengibacter sp. BR5-29.</title>
        <authorList>
            <person name="Im W.-T."/>
        </authorList>
    </citation>
    <scope>NUCLEOTIDE SEQUENCE [LARGE SCALE GENOMIC DNA]</scope>
    <source>
        <strain evidence="2 3">BR5-29</strain>
    </source>
</reference>
<dbReference type="AlphaFoldDB" id="A0A5J5IL66"/>
<dbReference type="Gene3D" id="3.40.50.720">
    <property type="entry name" value="NAD(P)-binding Rossmann-like Domain"/>
    <property type="match status" value="1"/>
</dbReference>
<dbReference type="SUPFAM" id="SSF51735">
    <property type="entry name" value="NAD(P)-binding Rossmann-fold domains"/>
    <property type="match status" value="1"/>
</dbReference>